<keyword evidence="4" id="KW-1185">Reference proteome</keyword>
<evidence type="ECO:0000256" key="2">
    <source>
        <dbReference type="PROSITE-ProRule" id="PRU00235"/>
    </source>
</evidence>
<organism evidence="3 4">
    <name type="scientific">Cercospora berteroae</name>
    <dbReference type="NCBI Taxonomy" id="357750"/>
    <lineage>
        <taxon>Eukaryota</taxon>
        <taxon>Fungi</taxon>
        <taxon>Dikarya</taxon>
        <taxon>Ascomycota</taxon>
        <taxon>Pezizomycotina</taxon>
        <taxon>Dothideomycetes</taxon>
        <taxon>Dothideomycetidae</taxon>
        <taxon>Mycosphaerellales</taxon>
        <taxon>Mycosphaerellaceae</taxon>
        <taxon>Cercospora</taxon>
    </lineage>
</organism>
<comment type="caution">
    <text evidence="3">The sequence shown here is derived from an EMBL/GenBank/DDBJ whole genome shotgun (WGS) entry which is preliminary data.</text>
</comment>
<feature type="repeat" description="RCC1" evidence="2">
    <location>
        <begin position="207"/>
        <end position="262"/>
    </location>
</feature>
<gene>
    <name evidence="3" type="ORF">CBER1_05133</name>
</gene>
<dbReference type="Proteomes" id="UP000237631">
    <property type="component" value="Unassembled WGS sequence"/>
</dbReference>
<dbReference type="InterPro" id="IPR000408">
    <property type="entry name" value="Reg_chr_condens"/>
</dbReference>
<evidence type="ECO:0008006" key="5">
    <source>
        <dbReference type="Google" id="ProtNLM"/>
    </source>
</evidence>
<dbReference type="InterPro" id="IPR009091">
    <property type="entry name" value="RCC1/BLIP-II"/>
</dbReference>
<reference evidence="4" key="1">
    <citation type="journal article" date="2017" name="bioRxiv">
        <title>Conservation of a gene cluster reveals novel cercosporin biosynthetic mechanisms and extends production to the genus Colletotrichum.</title>
        <authorList>
            <person name="de Jonge R."/>
            <person name="Ebert M.K."/>
            <person name="Huitt-Roehl C.R."/>
            <person name="Pal P."/>
            <person name="Suttle J.C."/>
            <person name="Spanner R.E."/>
            <person name="Neubauer J.D."/>
            <person name="Jurick W.M.II."/>
            <person name="Stott K.A."/>
            <person name="Secor G.A."/>
            <person name="Thomma B.P.H.J."/>
            <person name="Van de Peer Y."/>
            <person name="Townsend C.A."/>
            <person name="Bolton M.D."/>
        </authorList>
    </citation>
    <scope>NUCLEOTIDE SEQUENCE [LARGE SCALE GENOMIC DNA]</scope>
    <source>
        <strain evidence="4">CBS538.71</strain>
    </source>
</reference>
<dbReference type="EMBL" id="PNEN01000569">
    <property type="protein sequence ID" value="PPJ54215.1"/>
    <property type="molecule type" value="Genomic_DNA"/>
</dbReference>
<protein>
    <recommendedName>
        <fullName evidence="5">RCC1/BLIP-II protein</fullName>
    </recommendedName>
</protein>
<dbReference type="PROSITE" id="PS50012">
    <property type="entry name" value="RCC1_3"/>
    <property type="match status" value="1"/>
</dbReference>
<proteinExistence type="predicted"/>
<evidence type="ECO:0000313" key="4">
    <source>
        <dbReference type="Proteomes" id="UP000237631"/>
    </source>
</evidence>
<dbReference type="Pfam" id="PF00415">
    <property type="entry name" value="RCC1"/>
    <property type="match status" value="1"/>
</dbReference>
<keyword evidence="1" id="KW-0677">Repeat</keyword>
<dbReference type="PANTHER" id="PTHR45622:SF58">
    <property type="entry name" value="REGULATOR OF CHROMOSOME CONDENSATION DOMAIN-CONTAINING PROTEIN"/>
    <property type="match status" value="1"/>
</dbReference>
<dbReference type="PANTHER" id="PTHR45622">
    <property type="entry name" value="UBIQUITIN-PROTEIN LIGASE E3A-RELATED"/>
    <property type="match status" value="1"/>
</dbReference>
<dbReference type="InterPro" id="IPR051709">
    <property type="entry name" value="Ub-ligase/GTPase-reg"/>
</dbReference>
<dbReference type="STRING" id="357750.A0A2S6C3A6"/>
<dbReference type="OrthoDB" id="5370059at2759"/>
<evidence type="ECO:0000313" key="3">
    <source>
        <dbReference type="EMBL" id="PPJ54215.1"/>
    </source>
</evidence>
<sequence>MAENSRDELIDGNELGTLYAAGFNAHQQLKPTTTEDLKNFRAFSTDVKGPRVLFAGWSTTVIIHRTRVLSFGHSRIDQDLGPVAQALHSAIGDHDGLKACVDNEGRLYVVEDDHTGGHVLVCKGVDSSPRIGLLALASNNRVAMTAKQAPNGNLCHLTEFETYELFLKWYEDPSGEGNYPIGHHMLPGRPKDLRSNVASFILLFNDGSVWTWGDSRYQSLGRRVTGDDATPAHQPGVVENLGGLVIESIAAGGWQAAAISEDKALYLWGAAAPGNEDRIKSLEPGELSLVTISDSPDSEPLDVTSARTRTASWESEAEMRSWQIGIESSNWLKSGK</sequence>
<name>A0A2S6C3A6_9PEZI</name>
<dbReference type="SUPFAM" id="SSF50985">
    <property type="entry name" value="RCC1/BLIP-II"/>
    <property type="match status" value="1"/>
</dbReference>
<accession>A0A2S6C3A6</accession>
<evidence type="ECO:0000256" key="1">
    <source>
        <dbReference type="ARBA" id="ARBA00022737"/>
    </source>
</evidence>
<dbReference type="Gene3D" id="2.130.10.30">
    <property type="entry name" value="Regulator of chromosome condensation 1/beta-lactamase-inhibitor protein II"/>
    <property type="match status" value="1"/>
</dbReference>
<dbReference type="AlphaFoldDB" id="A0A2S6C3A6"/>